<evidence type="ECO:0000313" key="3">
    <source>
        <dbReference type="EMBL" id="KYN08181.1"/>
    </source>
</evidence>
<evidence type="ECO:0000313" key="4">
    <source>
        <dbReference type="Proteomes" id="UP000078542"/>
    </source>
</evidence>
<evidence type="ECO:0000259" key="2">
    <source>
        <dbReference type="PROSITE" id="PS50164"/>
    </source>
</evidence>
<feature type="domain" description="GIY-YIG" evidence="2">
    <location>
        <begin position="30"/>
        <end position="120"/>
    </location>
</feature>
<keyword evidence="1" id="KW-1133">Transmembrane helix</keyword>
<reference evidence="3 4" key="1">
    <citation type="submission" date="2016-03" db="EMBL/GenBank/DDBJ databases">
        <title>Cyphomyrmex costatus WGS genome.</title>
        <authorList>
            <person name="Nygaard S."/>
            <person name="Hu H."/>
            <person name="Boomsma J."/>
            <person name="Zhang G."/>
        </authorList>
    </citation>
    <scope>NUCLEOTIDE SEQUENCE [LARGE SCALE GENOMIC DNA]</scope>
    <source>
        <strain evidence="3">MS0001</strain>
        <tissue evidence="3">Whole body</tissue>
    </source>
</reference>
<organism evidence="3 4">
    <name type="scientific">Cyphomyrmex costatus</name>
    <dbReference type="NCBI Taxonomy" id="456900"/>
    <lineage>
        <taxon>Eukaryota</taxon>
        <taxon>Metazoa</taxon>
        <taxon>Ecdysozoa</taxon>
        <taxon>Arthropoda</taxon>
        <taxon>Hexapoda</taxon>
        <taxon>Insecta</taxon>
        <taxon>Pterygota</taxon>
        <taxon>Neoptera</taxon>
        <taxon>Endopterygota</taxon>
        <taxon>Hymenoptera</taxon>
        <taxon>Apocrita</taxon>
        <taxon>Aculeata</taxon>
        <taxon>Formicoidea</taxon>
        <taxon>Formicidae</taxon>
        <taxon>Myrmicinae</taxon>
        <taxon>Cyphomyrmex</taxon>
    </lineage>
</organism>
<feature type="transmembrane region" description="Helical" evidence="1">
    <location>
        <begin position="147"/>
        <end position="166"/>
    </location>
</feature>
<protein>
    <recommendedName>
        <fullName evidence="2">GIY-YIG domain-containing protein</fullName>
    </recommendedName>
</protein>
<dbReference type="Gene3D" id="3.40.1440.10">
    <property type="entry name" value="GIY-YIG endonuclease"/>
    <property type="match status" value="1"/>
</dbReference>
<dbReference type="Proteomes" id="UP000078542">
    <property type="component" value="Unassembled WGS sequence"/>
</dbReference>
<name>A0A151IPV0_9HYME</name>
<keyword evidence="4" id="KW-1185">Reference proteome</keyword>
<dbReference type="EMBL" id="KQ976811">
    <property type="protein sequence ID" value="KYN08181.1"/>
    <property type="molecule type" value="Genomic_DNA"/>
</dbReference>
<evidence type="ECO:0000256" key="1">
    <source>
        <dbReference type="SAM" id="Phobius"/>
    </source>
</evidence>
<keyword evidence="1" id="KW-0472">Membrane</keyword>
<gene>
    <name evidence="3" type="ORF">ALC62_00836</name>
</gene>
<sequence length="205" mass="23807">MFHCKLAYSIPNTLKGFIRRGKDKLDLLSNQNVVYKISCDDCEASYVGQTKKKLCTRINEHISDINKRTGSPSVITDHCINYDHNINWNDIKILDSEPSYNKRLVSEMIHIKRQKQGINKQNDTDSLSDTYSNNYTITFPFFSPPSFLLFSSPSMIPFFVTFQFVLKYLNIRRRGSVSGHVQKLRDATSLLSRATKVHFWEVHNY</sequence>
<proteinExistence type="predicted"/>
<keyword evidence="1" id="KW-0812">Transmembrane</keyword>
<dbReference type="InterPro" id="IPR000305">
    <property type="entry name" value="GIY-YIG_endonuc"/>
</dbReference>
<dbReference type="AlphaFoldDB" id="A0A151IPV0"/>
<dbReference type="SUPFAM" id="SSF82771">
    <property type="entry name" value="GIY-YIG endonuclease"/>
    <property type="match status" value="1"/>
</dbReference>
<accession>A0A151IPV0</accession>
<dbReference type="CDD" id="cd10442">
    <property type="entry name" value="GIY-YIG_PLEs"/>
    <property type="match status" value="1"/>
</dbReference>
<dbReference type="InterPro" id="IPR035901">
    <property type="entry name" value="GIY-YIG_endonuc_sf"/>
</dbReference>
<dbReference type="PROSITE" id="PS50164">
    <property type="entry name" value="GIY_YIG"/>
    <property type="match status" value="1"/>
</dbReference>